<name>A0AB73AQ62_BACFG</name>
<proteinExistence type="predicted"/>
<accession>A0AB73AQ62</accession>
<evidence type="ECO:0000313" key="1">
    <source>
        <dbReference type="EMBL" id="EYB11335.1"/>
    </source>
</evidence>
<comment type="caution">
    <text evidence="1">The sequence shown here is derived from an EMBL/GenBank/DDBJ whole genome shotgun (WGS) entry which is preliminary data.</text>
</comment>
<evidence type="ECO:0000313" key="2">
    <source>
        <dbReference type="Proteomes" id="UP000021175"/>
    </source>
</evidence>
<gene>
    <name evidence="1" type="ORF">M119_0871</name>
</gene>
<dbReference type="Proteomes" id="UP000021175">
    <property type="component" value="Unassembled WGS sequence"/>
</dbReference>
<dbReference type="AlphaFoldDB" id="A0AB73AQ62"/>
<organism evidence="1 2">
    <name type="scientific">Bacteroides fragilis str. 3783N1-6</name>
    <dbReference type="NCBI Taxonomy" id="1339310"/>
    <lineage>
        <taxon>Bacteria</taxon>
        <taxon>Pseudomonadati</taxon>
        <taxon>Bacteroidota</taxon>
        <taxon>Bacteroidia</taxon>
        <taxon>Bacteroidales</taxon>
        <taxon>Bacteroidaceae</taxon>
        <taxon>Bacteroides</taxon>
    </lineage>
</organism>
<dbReference type="EMBL" id="JGEU01000030">
    <property type="protein sequence ID" value="EYB11335.1"/>
    <property type="molecule type" value="Genomic_DNA"/>
</dbReference>
<protein>
    <submittedName>
        <fullName evidence="1">Uncharacterized protein</fullName>
    </submittedName>
</protein>
<reference evidence="1 2" key="1">
    <citation type="submission" date="2014-02" db="EMBL/GenBank/DDBJ databases">
        <authorList>
            <person name="Sears C."/>
            <person name="Carroll K."/>
            <person name="Sack B.R."/>
            <person name="Qadri F."/>
            <person name="Myers L.L."/>
            <person name="Chung G.-T."/>
            <person name="Escheverria P."/>
            <person name="Fraser C.M."/>
            <person name="Sadzewicz L."/>
            <person name="Shefchek K.A."/>
            <person name="Tallon L."/>
            <person name="Das S.P."/>
            <person name="Daugherty S."/>
            <person name="Mongodin E.F."/>
        </authorList>
    </citation>
    <scope>NUCLEOTIDE SEQUENCE [LARGE SCALE GENOMIC DNA]</scope>
    <source>
        <strain evidence="1 2">3783N1-6</strain>
    </source>
</reference>
<sequence length="45" mass="4983">MEHVIQSKAILDPGSKDYLTRFRLLAPGAGQAGDECPHQQDNYNP</sequence>